<comment type="similarity">
    <text evidence="1 11">Belongs to the GHMP kinase family. GalK subfamily.</text>
</comment>
<dbReference type="Proteomes" id="UP001273505">
    <property type="component" value="Unassembled WGS sequence"/>
</dbReference>
<keyword evidence="9 11" id="KW-0299">Galactose metabolism</keyword>
<comment type="subcellular location">
    <subcellularLocation>
        <location evidence="11">Cytoplasm</location>
    </subcellularLocation>
</comment>
<dbReference type="NCBIfam" id="TIGR00131">
    <property type="entry name" value="gal_kin"/>
    <property type="match status" value="1"/>
</dbReference>
<feature type="domain" description="GHMP kinase C-terminal" evidence="14">
    <location>
        <begin position="273"/>
        <end position="355"/>
    </location>
</feature>
<evidence type="ECO:0000313" key="17">
    <source>
        <dbReference type="Proteomes" id="UP001273505"/>
    </source>
</evidence>
<dbReference type="InterPro" id="IPR019539">
    <property type="entry name" value="GalKase_N"/>
</dbReference>
<protein>
    <recommendedName>
        <fullName evidence="11 12">Galactokinase</fullName>
        <ecNumber evidence="11 12">2.7.1.6</ecNumber>
    </recommendedName>
    <alternativeName>
        <fullName evidence="11">Galactose kinase</fullName>
    </alternativeName>
</protein>
<feature type="binding site" evidence="11">
    <location>
        <position position="124"/>
    </location>
    <ligand>
        <name>Mg(2+)</name>
        <dbReference type="ChEBI" id="CHEBI:18420"/>
    </ligand>
</feature>
<keyword evidence="2 11" id="KW-0963">Cytoplasm</keyword>
<evidence type="ECO:0000256" key="3">
    <source>
        <dbReference type="ARBA" id="ARBA00022679"/>
    </source>
</evidence>
<dbReference type="InterPro" id="IPR022963">
    <property type="entry name" value="Galactokinase_bac"/>
</dbReference>
<keyword evidence="3 11" id="KW-0808">Transferase</keyword>
<dbReference type="PROSITE" id="PS00106">
    <property type="entry name" value="GALACTOKINASE"/>
    <property type="match status" value="1"/>
</dbReference>
<dbReference type="PANTHER" id="PTHR10457:SF7">
    <property type="entry name" value="GALACTOKINASE-RELATED"/>
    <property type="match status" value="1"/>
</dbReference>
<dbReference type="EMBL" id="JAXAFO010000024">
    <property type="protein sequence ID" value="MDX6850434.1"/>
    <property type="molecule type" value="Genomic_DNA"/>
</dbReference>
<feature type="binding site" evidence="11">
    <location>
        <begin position="29"/>
        <end position="32"/>
    </location>
    <ligand>
        <name>substrate</name>
    </ligand>
</feature>
<feature type="domain" description="Galactokinase N-terminal" evidence="15">
    <location>
        <begin position="4"/>
        <end position="53"/>
    </location>
</feature>
<proteinExistence type="inferred from homology"/>
<evidence type="ECO:0000259" key="15">
    <source>
        <dbReference type="Pfam" id="PF10509"/>
    </source>
</evidence>
<evidence type="ECO:0000259" key="14">
    <source>
        <dbReference type="Pfam" id="PF08544"/>
    </source>
</evidence>
<dbReference type="PANTHER" id="PTHR10457">
    <property type="entry name" value="MEVALONATE KINASE/GALACTOKINASE"/>
    <property type="match status" value="1"/>
</dbReference>
<feature type="binding site" evidence="11">
    <location>
        <begin position="118"/>
        <end position="124"/>
    </location>
    <ligand>
        <name>ATP</name>
        <dbReference type="ChEBI" id="CHEBI:30616"/>
    </ligand>
</feature>
<evidence type="ECO:0000256" key="12">
    <source>
        <dbReference type="NCBIfam" id="TIGR00131"/>
    </source>
</evidence>
<dbReference type="Gene3D" id="3.30.70.890">
    <property type="entry name" value="GHMP kinase, C-terminal domain"/>
    <property type="match status" value="1"/>
</dbReference>
<keyword evidence="8 11" id="KW-0460">Magnesium</keyword>
<keyword evidence="10 11" id="KW-0119">Carbohydrate metabolism</keyword>
<comment type="caution">
    <text evidence="11">Lacks conserved residue(s) required for the propagation of feature annotation.</text>
</comment>
<dbReference type="InterPro" id="IPR006206">
    <property type="entry name" value="Mevalonate/galactokinase"/>
</dbReference>
<comment type="caution">
    <text evidence="16">The sequence shown here is derived from an EMBL/GenBank/DDBJ whole genome shotgun (WGS) entry which is preliminary data.</text>
</comment>
<sequence>MLSELFKKTFGRSHEAHSVAPGRVNLIGEHTDYNDGFVFPAAIDFATQVLAAPRSDRIINMVAVDVESQRNRFSLDDIQFDNAMMWSNYARGVFNVLQEAGFTLSGMDLLITGNVPQGAGLSSSASFEVALLKVASDLCGLSLTGTQAAQLGQRAENEFVGCACGIMDQLICALGQQGRAMLLDCRSLVPQYTPISPEYQIVIINSNVKRGLVESEYNDRRAQCEGAARALGVNALRDATLVQLKHWKHKLTEMEYRRAKHVISENDRTLEFAEALTRGDYGQVSALMRASHQSMKNDFEITVPAIDYLVDLVHGILGDTGGVRMTGGGFGGCIVALCPTDKVDAVKRAVARHYQAETGLVADIYVCTAEDGAFAG</sequence>
<feature type="binding site" evidence="11">
    <location>
        <position position="217"/>
    </location>
    <ligand>
        <name>substrate</name>
    </ligand>
</feature>
<dbReference type="InterPro" id="IPR006204">
    <property type="entry name" value="GHMP_kinase_N_dom"/>
</dbReference>
<dbReference type="PIRSF" id="PIRSF000530">
    <property type="entry name" value="Galactokinase"/>
    <property type="match status" value="1"/>
</dbReference>
<dbReference type="NCBIfam" id="NF003472">
    <property type="entry name" value="PRK05101.1"/>
    <property type="match status" value="1"/>
</dbReference>
<keyword evidence="7 11" id="KW-0067">ATP-binding</keyword>
<evidence type="ECO:0000256" key="4">
    <source>
        <dbReference type="ARBA" id="ARBA00022723"/>
    </source>
</evidence>
<feature type="domain" description="GHMP kinase N-terminal" evidence="13">
    <location>
        <begin position="88"/>
        <end position="175"/>
    </location>
</feature>
<evidence type="ECO:0000256" key="8">
    <source>
        <dbReference type="ARBA" id="ARBA00022842"/>
    </source>
</evidence>
<evidence type="ECO:0000256" key="1">
    <source>
        <dbReference type="ARBA" id="ARBA00006566"/>
    </source>
</evidence>
<dbReference type="InterPro" id="IPR006203">
    <property type="entry name" value="GHMP_knse_ATP-bd_CS"/>
</dbReference>
<evidence type="ECO:0000256" key="10">
    <source>
        <dbReference type="ARBA" id="ARBA00023277"/>
    </source>
</evidence>
<dbReference type="InterPro" id="IPR036554">
    <property type="entry name" value="GHMP_kinase_C_sf"/>
</dbReference>
<dbReference type="Pfam" id="PF10509">
    <property type="entry name" value="GalKase_gal_bdg"/>
    <property type="match status" value="1"/>
</dbReference>
<dbReference type="Pfam" id="PF00288">
    <property type="entry name" value="GHMP_kinases_N"/>
    <property type="match status" value="1"/>
</dbReference>
<dbReference type="HAMAP" id="MF_00246">
    <property type="entry name" value="Galactokinase"/>
    <property type="match status" value="1"/>
</dbReference>
<dbReference type="PROSITE" id="PS00627">
    <property type="entry name" value="GHMP_KINASES_ATP"/>
    <property type="match status" value="1"/>
</dbReference>
<feature type="site" description="Transition state stabilizer" evidence="11">
    <location>
        <position position="23"/>
    </location>
</feature>
<dbReference type="InterPro" id="IPR014721">
    <property type="entry name" value="Ribsml_uS5_D2-typ_fold_subgr"/>
</dbReference>
<dbReference type="InterPro" id="IPR000705">
    <property type="entry name" value="Galactokinase"/>
</dbReference>
<feature type="active site" description="Proton acceptor" evidence="11">
    <location>
        <position position="168"/>
    </location>
</feature>
<keyword evidence="5 11" id="KW-0547">Nucleotide-binding</keyword>
<dbReference type="SUPFAM" id="SSF54211">
    <property type="entry name" value="Ribosomal protein S5 domain 2-like"/>
    <property type="match status" value="1"/>
</dbReference>
<feature type="binding site" evidence="11">
    <location>
        <position position="156"/>
    </location>
    <ligand>
        <name>Mg(2+)</name>
        <dbReference type="ChEBI" id="CHEBI:18420"/>
    </ligand>
</feature>
<name>A0ABU4S554_9GAMM</name>
<gene>
    <name evidence="11 16" type="primary">galK</name>
    <name evidence="16" type="ORF">SCD92_13765</name>
</gene>
<dbReference type="Pfam" id="PF08544">
    <property type="entry name" value="GHMP_kinases_C"/>
    <property type="match status" value="1"/>
</dbReference>
<keyword evidence="6 11" id="KW-0418">Kinase</keyword>
<dbReference type="InterPro" id="IPR019741">
    <property type="entry name" value="Galactokinase_CS"/>
</dbReference>
<comment type="pathway">
    <text evidence="11">Carbohydrate metabolism; galactose metabolism.</text>
</comment>
<dbReference type="InterPro" id="IPR013750">
    <property type="entry name" value="GHMP_kinase_C_dom"/>
</dbReference>
<dbReference type="InterPro" id="IPR020568">
    <property type="entry name" value="Ribosomal_Su5_D2-typ_SF"/>
</dbReference>
<evidence type="ECO:0000256" key="2">
    <source>
        <dbReference type="ARBA" id="ARBA00022490"/>
    </source>
</evidence>
<evidence type="ECO:0000256" key="6">
    <source>
        <dbReference type="ARBA" id="ARBA00022777"/>
    </source>
</evidence>
<evidence type="ECO:0000259" key="13">
    <source>
        <dbReference type="Pfam" id="PF00288"/>
    </source>
</evidence>
<evidence type="ECO:0000256" key="5">
    <source>
        <dbReference type="ARBA" id="ARBA00022741"/>
    </source>
</evidence>
<dbReference type="SUPFAM" id="SSF55060">
    <property type="entry name" value="GHMP Kinase, C-terminal domain"/>
    <property type="match status" value="1"/>
</dbReference>
<keyword evidence="4 11" id="KW-0479">Metal-binding</keyword>
<keyword evidence="17" id="KW-1185">Reference proteome</keyword>
<dbReference type="PRINTS" id="PR00473">
    <property type="entry name" value="GALCTOKINASE"/>
</dbReference>
<reference evidence="16 17" key="1">
    <citation type="submission" date="2023-11" db="EMBL/GenBank/DDBJ databases">
        <title>Gilvimarinus fulvus sp. nov., isolated from the surface of Kelp.</title>
        <authorList>
            <person name="Sun Y.Y."/>
            <person name="Gong Y."/>
            <person name="Du Z.J."/>
        </authorList>
    </citation>
    <scope>NUCLEOTIDE SEQUENCE [LARGE SCALE GENOMIC DNA]</scope>
    <source>
        <strain evidence="16 17">SDUM040013</strain>
    </source>
</reference>
<evidence type="ECO:0000256" key="9">
    <source>
        <dbReference type="ARBA" id="ARBA00023144"/>
    </source>
</evidence>
<dbReference type="PRINTS" id="PR00959">
    <property type="entry name" value="MEVGALKINASE"/>
</dbReference>
<organism evidence="16 17">
    <name type="scientific">Gilvimarinus gilvus</name>
    <dbReference type="NCBI Taxonomy" id="3058038"/>
    <lineage>
        <taxon>Bacteria</taxon>
        <taxon>Pseudomonadati</taxon>
        <taxon>Pseudomonadota</taxon>
        <taxon>Gammaproteobacteria</taxon>
        <taxon>Cellvibrionales</taxon>
        <taxon>Cellvibrionaceae</taxon>
        <taxon>Gilvimarinus</taxon>
    </lineage>
</organism>
<dbReference type="RefSeq" id="WP_302720961.1">
    <property type="nucleotide sequence ID" value="NZ_JAULRU010000220.1"/>
</dbReference>
<dbReference type="Gene3D" id="3.30.230.10">
    <property type="match status" value="1"/>
</dbReference>
<comment type="function">
    <text evidence="11">Catalyzes the transfer of the gamma-phosphate of ATP to D-galactose to form alpha-D-galactose-1-phosphate (Gal-1-P).</text>
</comment>
<evidence type="ECO:0000256" key="11">
    <source>
        <dbReference type="HAMAP-Rule" id="MF_00246"/>
    </source>
</evidence>
<comment type="catalytic activity">
    <reaction evidence="11">
        <text>alpha-D-galactose + ATP = alpha-D-galactose 1-phosphate + ADP + H(+)</text>
        <dbReference type="Rhea" id="RHEA:13553"/>
        <dbReference type="ChEBI" id="CHEBI:15378"/>
        <dbReference type="ChEBI" id="CHEBI:28061"/>
        <dbReference type="ChEBI" id="CHEBI:30616"/>
        <dbReference type="ChEBI" id="CHEBI:58336"/>
        <dbReference type="ChEBI" id="CHEBI:456216"/>
        <dbReference type="EC" id="2.7.1.6"/>
    </reaction>
</comment>
<evidence type="ECO:0000313" key="16">
    <source>
        <dbReference type="EMBL" id="MDX6850434.1"/>
    </source>
</evidence>
<evidence type="ECO:0000256" key="7">
    <source>
        <dbReference type="ARBA" id="ARBA00022840"/>
    </source>
</evidence>
<accession>A0ABU4S554</accession>
<dbReference type="GO" id="GO:0004335">
    <property type="term" value="F:galactokinase activity"/>
    <property type="evidence" value="ECO:0007669"/>
    <property type="project" value="UniProtKB-EC"/>
</dbReference>
<dbReference type="EC" id="2.7.1.6" evidence="11 12"/>